<dbReference type="RefSeq" id="WP_242937548.1">
    <property type="nucleotide sequence ID" value="NZ_CP094326.1"/>
</dbReference>
<dbReference type="PANTHER" id="PTHR12149">
    <property type="entry name" value="FRUCTOSAMINE 3 KINASE-RELATED PROTEIN"/>
    <property type="match status" value="1"/>
</dbReference>
<accession>A0ABY3YNB9</accession>
<dbReference type="SUPFAM" id="SSF56112">
    <property type="entry name" value="Protein kinase-like (PK-like)"/>
    <property type="match status" value="1"/>
</dbReference>
<evidence type="ECO:0000256" key="2">
    <source>
        <dbReference type="PIRNR" id="PIRNR006221"/>
    </source>
</evidence>
<dbReference type="Pfam" id="PF03881">
    <property type="entry name" value="Fructosamin_kin"/>
    <property type="match status" value="1"/>
</dbReference>
<evidence type="ECO:0000256" key="1">
    <source>
        <dbReference type="ARBA" id="ARBA00009460"/>
    </source>
</evidence>
<dbReference type="Gene3D" id="3.30.200.20">
    <property type="entry name" value="Phosphorylase Kinase, domain 1"/>
    <property type="match status" value="1"/>
</dbReference>
<keyword evidence="2 3" id="KW-0418">Kinase</keyword>
<proteinExistence type="inferred from homology"/>
<dbReference type="GO" id="GO:0016301">
    <property type="term" value="F:kinase activity"/>
    <property type="evidence" value="ECO:0007669"/>
    <property type="project" value="UniProtKB-KW"/>
</dbReference>
<dbReference type="EMBL" id="CP094326">
    <property type="protein sequence ID" value="UNY99148.1"/>
    <property type="molecule type" value="Genomic_DNA"/>
</dbReference>
<protein>
    <submittedName>
        <fullName evidence="3">Fructosamine kinase family protein</fullName>
    </submittedName>
</protein>
<dbReference type="PANTHER" id="PTHR12149:SF8">
    <property type="entry name" value="PROTEIN-RIBULOSAMINE 3-KINASE"/>
    <property type="match status" value="1"/>
</dbReference>
<gene>
    <name evidence="3" type="ORF">MQE36_02085</name>
</gene>
<dbReference type="Gene3D" id="3.90.1200.10">
    <property type="match status" value="1"/>
</dbReference>
<dbReference type="InterPro" id="IPR011009">
    <property type="entry name" value="Kinase-like_dom_sf"/>
</dbReference>
<dbReference type="Proteomes" id="UP000829476">
    <property type="component" value="Chromosome"/>
</dbReference>
<keyword evidence="2" id="KW-0808">Transferase</keyword>
<comment type="similarity">
    <text evidence="1 2">Belongs to the fructosamine kinase family.</text>
</comment>
<organism evidence="3 4">
    <name type="scientific">Zhouia spongiae</name>
    <dbReference type="NCBI Taxonomy" id="2202721"/>
    <lineage>
        <taxon>Bacteria</taxon>
        <taxon>Pseudomonadati</taxon>
        <taxon>Bacteroidota</taxon>
        <taxon>Flavobacteriia</taxon>
        <taxon>Flavobacteriales</taxon>
        <taxon>Flavobacteriaceae</taxon>
        <taxon>Zhouia</taxon>
    </lineage>
</organism>
<reference evidence="3 4" key="1">
    <citation type="journal article" date="2018" name="Int. J. Syst. Evol. Microbiol.">
        <title>Zhouia spongiae sp. nov., isolated from a marine sponge.</title>
        <authorList>
            <person name="Zhuang L."/>
            <person name="Lin B."/>
            <person name="Qin F."/>
            <person name="Luo L."/>
        </authorList>
    </citation>
    <scope>NUCLEOTIDE SEQUENCE [LARGE SCALE GENOMIC DNA]</scope>
    <source>
        <strain evidence="3 4">HN-Y44</strain>
    </source>
</reference>
<keyword evidence="4" id="KW-1185">Reference proteome</keyword>
<evidence type="ECO:0000313" key="3">
    <source>
        <dbReference type="EMBL" id="UNY99148.1"/>
    </source>
</evidence>
<dbReference type="InterPro" id="IPR016477">
    <property type="entry name" value="Fructo-/Ketosamine-3-kinase"/>
</dbReference>
<dbReference type="PIRSF" id="PIRSF006221">
    <property type="entry name" value="Ketosamine-3-kinase"/>
    <property type="match status" value="1"/>
</dbReference>
<sequence>MHDLRSVKESLETFLNTNIRSYEQLHGGDINTTYLIHTSSSQLVVKLNSASAFPGMFKAEAKGLKAIEKTCSFRTPGILLTGKQEAISFLLMEYIPPGKKTDVFWKTFGKRLALLHSCTNNTYGFETGNYIGSLPQYNTPQDSIVEFYITQRIEPQIRLADKNGYTFKKISEFYRNLDQLIPEEKPALIHGDLWNGNYLTDNQGNPCLIDPAVSYMHREADIAMMTLFGGFDSLLFDTYNEVFPLEPLWEERLDIWQLYYLLVHLNLFGSGYFRSVKNIIEKYC</sequence>
<name>A0ABY3YNB9_9FLAO</name>
<evidence type="ECO:0000313" key="4">
    <source>
        <dbReference type="Proteomes" id="UP000829476"/>
    </source>
</evidence>